<feature type="domain" description="MotA/TolQ/ExbB proton channel" evidence="10">
    <location>
        <begin position="77"/>
        <end position="195"/>
    </location>
</feature>
<accession>A0A254Q4E1</accession>
<keyword evidence="5 8" id="KW-0653">Protein transport</keyword>
<feature type="transmembrane region" description="Helical" evidence="9">
    <location>
        <begin position="112"/>
        <end position="136"/>
    </location>
</feature>
<dbReference type="InterPro" id="IPR050790">
    <property type="entry name" value="ExbB/TolQ_transport"/>
</dbReference>
<evidence type="ECO:0000256" key="2">
    <source>
        <dbReference type="ARBA" id="ARBA00022448"/>
    </source>
</evidence>
<dbReference type="EMBL" id="NGUO01000015">
    <property type="protein sequence ID" value="OWS70362.1"/>
    <property type="molecule type" value="Genomic_DNA"/>
</dbReference>
<feature type="transmembrane region" description="Helical" evidence="9">
    <location>
        <begin position="156"/>
        <end position="180"/>
    </location>
</feature>
<feature type="transmembrane region" description="Helical" evidence="9">
    <location>
        <begin position="12"/>
        <end position="32"/>
    </location>
</feature>
<name>A0A254Q4E1_9BURK</name>
<keyword evidence="6 9" id="KW-1133">Transmembrane helix</keyword>
<evidence type="ECO:0000313" key="11">
    <source>
        <dbReference type="EMBL" id="OWS70362.1"/>
    </source>
</evidence>
<evidence type="ECO:0000256" key="9">
    <source>
        <dbReference type="SAM" id="Phobius"/>
    </source>
</evidence>
<evidence type="ECO:0000256" key="3">
    <source>
        <dbReference type="ARBA" id="ARBA00022475"/>
    </source>
</evidence>
<keyword evidence="3" id="KW-1003">Cell membrane</keyword>
<evidence type="ECO:0000256" key="7">
    <source>
        <dbReference type="ARBA" id="ARBA00023136"/>
    </source>
</evidence>
<dbReference type="Pfam" id="PF01618">
    <property type="entry name" value="MotA_ExbB"/>
    <property type="match status" value="1"/>
</dbReference>
<dbReference type="PANTHER" id="PTHR30625">
    <property type="entry name" value="PROTEIN TOLQ"/>
    <property type="match status" value="1"/>
</dbReference>
<evidence type="ECO:0000256" key="8">
    <source>
        <dbReference type="RuleBase" id="RU004057"/>
    </source>
</evidence>
<comment type="caution">
    <text evidence="11">The sequence shown here is derived from an EMBL/GenBank/DDBJ whole genome shotgun (WGS) entry which is preliminary data.</text>
</comment>
<protein>
    <submittedName>
        <fullName evidence="11">Flagellar motor protein MotA</fullName>
    </submittedName>
</protein>
<organism evidence="11 12">
    <name type="scientific">Polynucleobacter aenigmaticus</name>
    <dbReference type="NCBI Taxonomy" id="1743164"/>
    <lineage>
        <taxon>Bacteria</taxon>
        <taxon>Pseudomonadati</taxon>
        <taxon>Pseudomonadota</taxon>
        <taxon>Betaproteobacteria</taxon>
        <taxon>Burkholderiales</taxon>
        <taxon>Burkholderiaceae</taxon>
        <taxon>Polynucleobacter</taxon>
    </lineage>
</organism>
<reference evidence="11 12" key="1">
    <citation type="submission" date="2017-05" db="EMBL/GenBank/DDBJ databases">
        <title>Polynucleobacter sp. MWH-K35W1 isolated from the permanently anoxic monimolimnion of a meromictic lake.</title>
        <authorList>
            <person name="Hahn M.W."/>
        </authorList>
    </citation>
    <scope>NUCLEOTIDE SEQUENCE [LARGE SCALE GENOMIC DNA]</scope>
    <source>
        <strain evidence="11 12">MWH-K35W1</strain>
    </source>
</reference>
<keyword evidence="11" id="KW-0282">Flagellum</keyword>
<dbReference type="AlphaFoldDB" id="A0A254Q4E1"/>
<keyword evidence="7 9" id="KW-0472">Membrane</keyword>
<evidence type="ECO:0000313" key="12">
    <source>
        <dbReference type="Proteomes" id="UP000198104"/>
    </source>
</evidence>
<dbReference type="RefSeq" id="WP_088528042.1">
    <property type="nucleotide sequence ID" value="NZ_NGUO01000015.1"/>
</dbReference>
<evidence type="ECO:0000256" key="1">
    <source>
        <dbReference type="ARBA" id="ARBA00004651"/>
    </source>
</evidence>
<evidence type="ECO:0000256" key="6">
    <source>
        <dbReference type="ARBA" id="ARBA00022989"/>
    </source>
</evidence>
<evidence type="ECO:0000256" key="5">
    <source>
        <dbReference type="ARBA" id="ARBA00022927"/>
    </source>
</evidence>
<comment type="similarity">
    <text evidence="8">Belongs to the exbB/tolQ family.</text>
</comment>
<dbReference type="OrthoDB" id="4045at2"/>
<dbReference type="Proteomes" id="UP000198104">
    <property type="component" value="Unassembled WGS sequence"/>
</dbReference>
<dbReference type="PANTHER" id="PTHR30625:SF15">
    <property type="entry name" value="BIOPOLYMER TRANSPORT PROTEIN EXBB"/>
    <property type="match status" value="1"/>
</dbReference>
<proteinExistence type="inferred from homology"/>
<keyword evidence="12" id="KW-1185">Reference proteome</keyword>
<keyword evidence="2 8" id="KW-0813">Transport</keyword>
<sequence length="216" mass="23180">MYSILLSAGWPIWPLLIISIIGLAIVIERAWYLRQIHIFPKDSLEAVFGLANAVSQQKAVAESEISAIGQLSPAGPLFACILREKVAGSLADAALEELQASAQTTWLKLDRYLGALATIATVAPLLGLFGTVVGMIEIFGSQGTINGGAGSPQQLAHGISVALYNTAFGLLIAIPALAAWRGLRAMANQRQHECEEFTRQLFKKLYSIHADPADKK</sequence>
<evidence type="ECO:0000259" key="10">
    <source>
        <dbReference type="Pfam" id="PF01618"/>
    </source>
</evidence>
<evidence type="ECO:0000256" key="4">
    <source>
        <dbReference type="ARBA" id="ARBA00022692"/>
    </source>
</evidence>
<dbReference type="GO" id="GO:0005886">
    <property type="term" value="C:plasma membrane"/>
    <property type="evidence" value="ECO:0007669"/>
    <property type="project" value="UniProtKB-SubCell"/>
</dbReference>
<dbReference type="GO" id="GO:0017038">
    <property type="term" value="P:protein import"/>
    <property type="evidence" value="ECO:0007669"/>
    <property type="project" value="TreeGrafter"/>
</dbReference>
<comment type="subcellular location">
    <subcellularLocation>
        <location evidence="1">Cell membrane</location>
        <topology evidence="1">Multi-pass membrane protein</topology>
    </subcellularLocation>
    <subcellularLocation>
        <location evidence="8">Membrane</location>
        <topology evidence="8">Multi-pass membrane protein</topology>
    </subcellularLocation>
</comment>
<keyword evidence="11" id="KW-0969">Cilium</keyword>
<gene>
    <name evidence="11" type="ORF">CBI30_09410</name>
</gene>
<keyword evidence="4 9" id="KW-0812">Transmembrane</keyword>
<dbReference type="InterPro" id="IPR002898">
    <property type="entry name" value="MotA_ExbB_proton_chnl"/>
</dbReference>
<keyword evidence="11" id="KW-0966">Cell projection</keyword>